<name>A0A6C0F1X1_9ZZZZ</name>
<evidence type="ECO:0000313" key="1">
    <source>
        <dbReference type="EMBL" id="QHT35052.1"/>
    </source>
</evidence>
<dbReference type="AlphaFoldDB" id="A0A6C0F1X1"/>
<accession>A0A6C0F1X1</accession>
<proteinExistence type="predicted"/>
<protein>
    <recommendedName>
        <fullName evidence="2">Exostosin GT47 domain-containing protein</fullName>
    </recommendedName>
</protein>
<organism evidence="1">
    <name type="scientific">viral metagenome</name>
    <dbReference type="NCBI Taxonomy" id="1070528"/>
    <lineage>
        <taxon>unclassified sequences</taxon>
        <taxon>metagenomes</taxon>
        <taxon>organismal metagenomes</taxon>
    </lineage>
</organism>
<evidence type="ECO:0008006" key="2">
    <source>
        <dbReference type="Google" id="ProtNLM"/>
    </source>
</evidence>
<dbReference type="InterPro" id="IPR029044">
    <property type="entry name" value="Nucleotide-diphossugar_trans"/>
</dbReference>
<dbReference type="Gene3D" id="3.90.550.10">
    <property type="entry name" value="Spore Coat Polysaccharide Biosynthesis Protein SpsA, Chain A"/>
    <property type="match status" value="1"/>
</dbReference>
<sequence>MVKAKPSSFCTICTASCSFECVGLLLSLSIFHPNATIYIICDSKTKTDIGEMTPKPRLNIVFLVELDKYSDMGRREMLQCNCWLEFQMTKARVIEFALQTERDTLLLDSDIIITGEICDIDDTKDLGVSPQFIRQEFIDKTGYYNGGMLWTKNKDVPADWIKFAETSRYFDQAAIEDLVAKYSHFEFDETYNIQCWRLTLSNEPAEEIANNFSANSETGLVYYKCHPIKFIHTHFNDGRFDDFNNIVIQNLIIAKNYKILTVIFRVVNRMWVLTVPKQPMVGWGKHKNDSYRELPILMKLKNKDVDVQYSETTIHCWLTPNILMYDRPTLEWLDAEVENASLILMGNGDVKDKIKIKIGEINAKPWIFWPRKPMLLEKILKRNGILLYEDRTVESIFIGNYENPTQEKFRNDGNRWKDVIEEYHCTKGSEHKFTHEEYLMKLRTAKYGLCLRGYGSKCHREVELMAFGTVPIVADGVTTDSYMEPLVENKHFLRVSGPDDVRKKIGEISEEKWCEMSEACYEWYQRNVYSTNCWNNMVSHILYD</sequence>
<dbReference type="EMBL" id="MN739012">
    <property type="protein sequence ID" value="QHT35052.1"/>
    <property type="molecule type" value="Genomic_DNA"/>
</dbReference>
<reference evidence="1" key="1">
    <citation type="journal article" date="2020" name="Nature">
        <title>Giant virus diversity and host interactions through global metagenomics.</title>
        <authorList>
            <person name="Schulz F."/>
            <person name="Roux S."/>
            <person name="Paez-Espino D."/>
            <person name="Jungbluth S."/>
            <person name="Walsh D.A."/>
            <person name="Denef V.J."/>
            <person name="McMahon K.D."/>
            <person name="Konstantinidis K.T."/>
            <person name="Eloe-Fadrosh E.A."/>
            <person name="Kyrpides N.C."/>
            <person name="Woyke T."/>
        </authorList>
    </citation>
    <scope>NUCLEOTIDE SEQUENCE</scope>
    <source>
        <strain evidence="1">GVMAG-M-3300009180-1</strain>
    </source>
</reference>
<dbReference type="SUPFAM" id="SSF53448">
    <property type="entry name" value="Nucleotide-diphospho-sugar transferases"/>
    <property type="match status" value="1"/>
</dbReference>